<organism evidence="1 2">
    <name type="scientific">Ampelomyces quisqualis</name>
    <name type="common">Powdery mildew agent</name>
    <dbReference type="NCBI Taxonomy" id="50730"/>
    <lineage>
        <taxon>Eukaryota</taxon>
        <taxon>Fungi</taxon>
        <taxon>Dikarya</taxon>
        <taxon>Ascomycota</taxon>
        <taxon>Pezizomycotina</taxon>
        <taxon>Dothideomycetes</taxon>
        <taxon>Pleosporomycetidae</taxon>
        <taxon>Pleosporales</taxon>
        <taxon>Pleosporineae</taxon>
        <taxon>Phaeosphaeriaceae</taxon>
        <taxon>Ampelomyces</taxon>
    </lineage>
</organism>
<evidence type="ECO:0000313" key="2">
    <source>
        <dbReference type="Proteomes" id="UP000800096"/>
    </source>
</evidence>
<reference evidence="1" key="1">
    <citation type="journal article" date="2020" name="Stud. Mycol.">
        <title>101 Dothideomycetes genomes: a test case for predicting lifestyles and emergence of pathogens.</title>
        <authorList>
            <person name="Haridas S."/>
            <person name="Albert R."/>
            <person name="Binder M."/>
            <person name="Bloem J."/>
            <person name="Labutti K."/>
            <person name="Salamov A."/>
            <person name="Andreopoulos B."/>
            <person name="Baker S."/>
            <person name="Barry K."/>
            <person name="Bills G."/>
            <person name="Bluhm B."/>
            <person name="Cannon C."/>
            <person name="Castanera R."/>
            <person name="Culley D."/>
            <person name="Daum C."/>
            <person name="Ezra D."/>
            <person name="Gonzalez J."/>
            <person name="Henrissat B."/>
            <person name="Kuo A."/>
            <person name="Liang C."/>
            <person name="Lipzen A."/>
            <person name="Lutzoni F."/>
            <person name="Magnuson J."/>
            <person name="Mondo S."/>
            <person name="Nolan M."/>
            <person name="Ohm R."/>
            <person name="Pangilinan J."/>
            <person name="Park H.-J."/>
            <person name="Ramirez L."/>
            <person name="Alfaro M."/>
            <person name="Sun H."/>
            <person name="Tritt A."/>
            <person name="Yoshinaga Y."/>
            <person name="Zwiers L.-H."/>
            <person name="Turgeon B."/>
            <person name="Goodwin S."/>
            <person name="Spatafora J."/>
            <person name="Crous P."/>
            <person name="Grigoriev I."/>
        </authorList>
    </citation>
    <scope>NUCLEOTIDE SEQUENCE</scope>
    <source>
        <strain evidence="1">HMLAC05119</strain>
    </source>
</reference>
<protein>
    <submittedName>
        <fullName evidence="1">Uncharacterized protein</fullName>
    </submittedName>
</protein>
<accession>A0A6A5QTI3</accession>
<keyword evidence="2" id="KW-1185">Reference proteome</keyword>
<gene>
    <name evidence="1" type="ORF">BDU57DRAFT_189286</name>
</gene>
<dbReference type="EMBL" id="ML979134">
    <property type="protein sequence ID" value="KAF1918168.1"/>
    <property type="molecule type" value="Genomic_DNA"/>
</dbReference>
<evidence type="ECO:0000313" key="1">
    <source>
        <dbReference type="EMBL" id="KAF1918168.1"/>
    </source>
</evidence>
<sequence length="104" mass="11362">MNGYQMAGWGSATLLLTSLGEGRLALVGFSGFGILFPHSLSLTYLSTFEPGRPWNLKLVSSRGDSRVCHSTTSSAIGGPFHFFFQQTPNSSDRPRTLNPLERLI</sequence>
<name>A0A6A5QTI3_AMPQU</name>
<dbReference type="Proteomes" id="UP000800096">
    <property type="component" value="Unassembled WGS sequence"/>
</dbReference>
<proteinExistence type="predicted"/>
<dbReference type="AlphaFoldDB" id="A0A6A5QTI3"/>